<gene>
    <name evidence="1" type="ORF">RhiirA4_504538</name>
</gene>
<dbReference type="AlphaFoldDB" id="A0A2I1H9J4"/>
<proteinExistence type="predicted"/>
<dbReference type="SUPFAM" id="SSF53067">
    <property type="entry name" value="Actin-like ATPase domain"/>
    <property type="match status" value="1"/>
</dbReference>
<evidence type="ECO:0000313" key="1">
    <source>
        <dbReference type="EMBL" id="PKY55542.1"/>
    </source>
</evidence>
<dbReference type="InterPro" id="IPR043129">
    <property type="entry name" value="ATPase_NBD"/>
</dbReference>
<dbReference type="PANTHER" id="PTHR14187:SF5">
    <property type="entry name" value="HEAT SHOCK 70 KDA PROTEIN 12A"/>
    <property type="match status" value="1"/>
</dbReference>
<dbReference type="PANTHER" id="PTHR14187">
    <property type="entry name" value="ALPHA KINASE/ELONGATION FACTOR 2 KINASE"/>
    <property type="match status" value="1"/>
</dbReference>
<feature type="non-terminal residue" evidence="1">
    <location>
        <position position="1"/>
    </location>
</feature>
<reference evidence="1 2" key="1">
    <citation type="submission" date="2015-10" db="EMBL/GenBank/DDBJ databases">
        <title>Genome analyses suggest a sexual origin of heterokaryosis in a supposedly ancient asexual fungus.</title>
        <authorList>
            <person name="Ropars J."/>
            <person name="Sedzielewska K."/>
            <person name="Noel J."/>
            <person name="Charron P."/>
            <person name="Farinelli L."/>
            <person name="Marton T."/>
            <person name="Kruger M."/>
            <person name="Pelin A."/>
            <person name="Brachmann A."/>
            <person name="Corradi N."/>
        </authorList>
    </citation>
    <scope>NUCLEOTIDE SEQUENCE [LARGE SCALE GENOMIC DNA]</scope>
    <source>
        <strain evidence="1 2">A4</strain>
    </source>
</reference>
<sequence length="605" mass="69982">LKICFIFTKRFTIPQTRRNEATKFLKGATTYHLIFDTLEDQRDLHYDDEKVLIVHDQKIAILICLFITYESKICKPGREGVSKIPTALEYNETYTQVINWGDLSLDEELDDTIDDLNKRSRPIELFKLHLSNLKEDQKPWLPLQLDYRKVIVDYFTQMQILIKSTLERRWPTISFLQQVGLILTIPAEWPPHNTTVMRECAYKAGLLTTLNSTHLEFTTEPDVIALYCLNVKGHNLHYGDSFLVADCGDDTVDIITRKFLQNNRLNEITKRVGDLCGFTFVDKEFLHFLERKVGIQALEKLKQCEYGQVQYLIKRFFSTRIRFKFNEDRECFRIYKLNLQHYCPSLPQYVTGEFKEQMEEVGWIVKLDFESVKGMFDPVVDKIIKLIDGQLNDVRERCRAIFLVGEFSESPYLLSRIREAFKDRVSIIAVLALPIAAVVRGAIIYGLNVKPTHDLSDELDNLNKIKTISSRVFEKTYGIKATRKWNPSDPIERKLSDGMINIFLQIAKQGNEIPIDTGISMIFSSNFISRNSIDLFITDEHDVKYCDSPGVNLIGTLKISTPSTIKNSAISITLFFSNITIKVVAQEVDDKTGWKYETLFNNISY</sequence>
<dbReference type="VEuPathDB" id="FungiDB:RhiirFUN_008283"/>
<dbReference type="Gene3D" id="3.90.640.10">
    <property type="entry name" value="Actin, Chain A, domain 4"/>
    <property type="match status" value="1"/>
</dbReference>
<dbReference type="VEuPathDB" id="FungiDB:FUN_007896"/>
<dbReference type="Proteomes" id="UP000234323">
    <property type="component" value="Unassembled WGS sequence"/>
</dbReference>
<dbReference type="Gene3D" id="3.30.420.40">
    <property type="match status" value="2"/>
</dbReference>
<organism evidence="1 2">
    <name type="scientific">Rhizophagus irregularis</name>
    <dbReference type="NCBI Taxonomy" id="588596"/>
    <lineage>
        <taxon>Eukaryota</taxon>
        <taxon>Fungi</taxon>
        <taxon>Fungi incertae sedis</taxon>
        <taxon>Mucoromycota</taxon>
        <taxon>Glomeromycotina</taxon>
        <taxon>Glomeromycetes</taxon>
        <taxon>Glomerales</taxon>
        <taxon>Glomeraceae</taxon>
        <taxon>Rhizophagus</taxon>
    </lineage>
</organism>
<keyword evidence="2" id="KW-1185">Reference proteome</keyword>
<accession>A0A2I1H9J4</accession>
<name>A0A2I1H9J4_9GLOM</name>
<comment type="caution">
    <text evidence="1">The sequence shown here is derived from an EMBL/GenBank/DDBJ whole genome shotgun (WGS) entry which is preliminary data.</text>
</comment>
<evidence type="ECO:0008006" key="3">
    <source>
        <dbReference type="Google" id="ProtNLM"/>
    </source>
</evidence>
<dbReference type="VEuPathDB" id="FungiDB:RhiirA1_522368"/>
<dbReference type="VEuPathDB" id="FungiDB:RhiirA1_400713"/>
<dbReference type="EMBL" id="LLXI01001884">
    <property type="protein sequence ID" value="PKY55542.1"/>
    <property type="molecule type" value="Genomic_DNA"/>
</dbReference>
<evidence type="ECO:0000313" key="2">
    <source>
        <dbReference type="Proteomes" id="UP000234323"/>
    </source>
</evidence>
<protein>
    <recommendedName>
        <fullName evidence="3">Hsp70 family protein</fullName>
    </recommendedName>
</protein>